<dbReference type="GO" id="GO:0007585">
    <property type="term" value="P:respiratory gaseous exchange by respiratory system"/>
    <property type="evidence" value="ECO:0007669"/>
    <property type="project" value="UniProtKB-KW"/>
</dbReference>
<evidence type="ECO:0000256" key="12">
    <source>
        <dbReference type="ARBA" id="ARBA00023157"/>
    </source>
</evidence>
<keyword evidence="4" id="KW-0964">Secreted</keyword>
<keyword evidence="6" id="KW-0305">Gaseous exchange</keyword>
<dbReference type="InterPro" id="IPR008160">
    <property type="entry name" value="Collagen"/>
</dbReference>
<dbReference type="PROSITE" id="PS00615">
    <property type="entry name" value="C_TYPE_LECTIN_1"/>
    <property type="match status" value="1"/>
</dbReference>
<dbReference type="GO" id="GO:0005615">
    <property type="term" value="C:extracellular space"/>
    <property type="evidence" value="ECO:0007669"/>
    <property type="project" value="TreeGrafter"/>
</dbReference>
<dbReference type="Proteomes" id="UP000515156">
    <property type="component" value="Chromosome 5"/>
</dbReference>
<dbReference type="InterPro" id="IPR018378">
    <property type="entry name" value="C-type_lectin_CS"/>
</dbReference>
<evidence type="ECO:0000256" key="5">
    <source>
        <dbReference type="ARBA" id="ARBA00022530"/>
    </source>
</evidence>
<evidence type="ECO:0000256" key="2">
    <source>
        <dbReference type="ARBA" id="ARBA00004498"/>
    </source>
</evidence>
<organism evidence="20 21">
    <name type="scientific">Microcaecilia unicolor</name>
    <dbReference type="NCBI Taxonomy" id="1415580"/>
    <lineage>
        <taxon>Eukaryota</taxon>
        <taxon>Metazoa</taxon>
        <taxon>Chordata</taxon>
        <taxon>Craniata</taxon>
        <taxon>Vertebrata</taxon>
        <taxon>Euteleostomi</taxon>
        <taxon>Amphibia</taxon>
        <taxon>Gymnophiona</taxon>
        <taxon>Siphonopidae</taxon>
        <taxon>Microcaecilia</taxon>
    </lineage>
</organism>
<dbReference type="SUPFAM" id="SSF56436">
    <property type="entry name" value="C-type lectin-like"/>
    <property type="match status" value="1"/>
</dbReference>
<keyword evidence="12" id="KW-1015">Disulfide bond</keyword>
<comment type="subunit">
    <text evidence="16">Oligomeric complex of 6 set of homotrimers.</text>
</comment>
<evidence type="ECO:0000256" key="18">
    <source>
        <dbReference type="SAM" id="MobiDB-lite"/>
    </source>
</evidence>
<dbReference type="Pfam" id="PF01391">
    <property type="entry name" value="Collagen"/>
    <property type="match status" value="1"/>
</dbReference>
<dbReference type="InParanoid" id="A0A6P7Y2Q9"/>
<evidence type="ECO:0000256" key="7">
    <source>
        <dbReference type="ARBA" id="ARBA00022723"/>
    </source>
</evidence>
<evidence type="ECO:0000256" key="3">
    <source>
        <dbReference type="ARBA" id="ARBA00022439"/>
    </source>
</evidence>
<dbReference type="GO" id="GO:0046872">
    <property type="term" value="F:metal ion binding"/>
    <property type="evidence" value="ECO:0007669"/>
    <property type="project" value="UniProtKB-KW"/>
</dbReference>
<evidence type="ECO:0000256" key="6">
    <source>
        <dbReference type="ARBA" id="ARBA00022713"/>
    </source>
</evidence>
<evidence type="ECO:0000256" key="9">
    <source>
        <dbReference type="ARBA" id="ARBA00022734"/>
    </source>
</evidence>
<evidence type="ECO:0000313" key="21">
    <source>
        <dbReference type="RefSeq" id="XP_030059123.1"/>
    </source>
</evidence>
<keyword evidence="8" id="KW-0732">Signal</keyword>
<reference evidence="21" key="1">
    <citation type="submission" date="2025-08" db="UniProtKB">
        <authorList>
            <consortium name="RefSeq"/>
        </authorList>
    </citation>
    <scope>IDENTIFICATION</scope>
</reference>
<evidence type="ECO:0000256" key="17">
    <source>
        <dbReference type="ARBA" id="ARBA00041095"/>
    </source>
</evidence>
<keyword evidence="3" id="KW-0767">Surface film</keyword>
<dbReference type="PANTHER" id="PTHR24024:SF13">
    <property type="entry name" value="PULMONARY SURFACTANT-ASSOCIATED PROTEIN A1"/>
    <property type="match status" value="1"/>
</dbReference>
<proteinExistence type="inferred from homology"/>
<evidence type="ECO:0000256" key="11">
    <source>
        <dbReference type="ARBA" id="ARBA00023119"/>
    </source>
</evidence>
<dbReference type="RefSeq" id="XP_030059123.1">
    <property type="nucleotide sequence ID" value="XM_030203263.1"/>
</dbReference>
<dbReference type="Gene3D" id="1.20.5.320">
    <property type="entry name" value="6-Phosphogluconate Dehydrogenase, domain 3"/>
    <property type="match status" value="1"/>
</dbReference>
<dbReference type="PANTHER" id="PTHR24024">
    <property type="entry name" value="PULMONARY SURFACTANT-ASSOCIATED PROTEIN A"/>
    <property type="match status" value="1"/>
</dbReference>
<keyword evidence="13" id="KW-0325">Glycoprotein</keyword>
<keyword evidence="10" id="KW-0106">Calcium</keyword>
<keyword evidence="7" id="KW-0479">Metal-binding</keyword>
<evidence type="ECO:0000313" key="20">
    <source>
        <dbReference type="Proteomes" id="UP000515156"/>
    </source>
</evidence>
<feature type="compositionally biased region" description="Basic and acidic residues" evidence="18">
    <location>
        <begin position="91"/>
        <end position="103"/>
    </location>
</feature>
<dbReference type="GO" id="GO:0030246">
    <property type="term" value="F:carbohydrate binding"/>
    <property type="evidence" value="ECO:0007669"/>
    <property type="project" value="UniProtKB-KW"/>
</dbReference>
<dbReference type="SMART" id="SM00034">
    <property type="entry name" value="CLECT"/>
    <property type="match status" value="1"/>
</dbReference>
<comment type="similarity">
    <text evidence="15">Belongs to the SFTPA family.</text>
</comment>
<sequence>MHYEMTDWRLRPTLTACTGWKLPVVEKAKAKFVYQKIQDSISNHFTREAMLSQSLPLFLILTTLCQAENADTCAGVPGIPGTPGQNGLPGRDGRDGMKGDRGEPGPQGPPGNNQGQTGRDGLPGPKGDQGLPGDTGPSGKSGISVHHSLKIQHCKKILADLRNRISRIEGVLALQETVKLVEDKLLATNGKEVDFAKSKETCEKVGGQIVAPKNEDENKATLEIVTKFNRYAYLGIVDSNSIGQFNYIDGNPLNYTNWRTNEPNGNGKENCVEMYTDGLWNDKKCNQYRLTICEF</sequence>
<comment type="subcellular location">
    <subcellularLocation>
        <location evidence="2">Secreted</location>
        <location evidence="2">Extracellular space</location>
        <location evidence="2">Extracellular matrix</location>
    </subcellularLocation>
    <subcellularLocation>
        <location evidence="1">Secreted</location>
        <location evidence="1">Extracellular space</location>
        <location evidence="1">Surface film</location>
    </subcellularLocation>
</comment>
<dbReference type="InterPro" id="IPR051077">
    <property type="entry name" value="Ca-dependent_lectin"/>
</dbReference>
<dbReference type="InterPro" id="IPR016187">
    <property type="entry name" value="CTDL_fold"/>
</dbReference>
<comment type="function">
    <text evidence="14">In presence of calcium ions, it binds to surfactant phospholipids and contributes to lower the surface tension at the air-liquid interface in the alveoli of the mammalian lung and is essential for normal respiration. Enhances the expression of MYO18A/SP-R210 on alveolar macrophages.</text>
</comment>
<dbReference type="OrthoDB" id="7357196at2759"/>
<evidence type="ECO:0000259" key="19">
    <source>
        <dbReference type="PROSITE" id="PS50041"/>
    </source>
</evidence>
<evidence type="ECO:0000256" key="4">
    <source>
        <dbReference type="ARBA" id="ARBA00022525"/>
    </source>
</evidence>
<evidence type="ECO:0000256" key="14">
    <source>
        <dbReference type="ARBA" id="ARBA00037480"/>
    </source>
</evidence>
<evidence type="ECO:0000256" key="15">
    <source>
        <dbReference type="ARBA" id="ARBA00038230"/>
    </source>
</evidence>
<dbReference type="PROSITE" id="PS50041">
    <property type="entry name" value="C_TYPE_LECTIN_2"/>
    <property type="match status" value="1"/>
</dbReference>
<evidence type="ECO:0000256" key="16">
    <source>
        <dbReference type="ARBA" id="ARBA00038763"/>
    </source>
</evidence>
<feature type="region of interest" description="Disordered" evidence="18">
    <location>
        <begin position="74"/>
        <end position="144"/>
    </location>
</feature>
<keyword evidence="11" id="KW-0176">Collagen</keyword>
<keyword evidence="5" id="KW-0272">Extracellular matrix</keyword>
<evidence type="ECO:0000256" key="8">
    <source>
        <dbReference type="ARBA" id="ARBA00022729"/>
    </source>
</evidence>
<protein>
    <recommendedName>
        <fullName evidence="17">Pulmonary surfactant-associated protein A</fullName>
    </recommendedName>
</protein>
<accession>A0A6P7Y2Q9</accession>
<dbReference type="GeneID" id="115470251"/>
<dbReference type="GO" id="GO:0005771">
    <property type="term" value="C:multivesicular body"/>
    <property type="evidence" value="ECO:0007669"/>
    <property type="project" value="TreeGrafter"/>
</dbReference>
<evidence type="ECO:0000256" key="10">
    <source>
        <dbReference type="ARBA" id="ARBA00022837"/>
    </source>
</evidence>
<dbReference type="GO" id="GO:0005581">
    <property type="term" value="C:collagen trimer"/>
    <property type="evidence" value="ECO:0007669"/>
    <property type="project" value="UniProtKB-KW"/>
</dbReference>
<feature type="domain" description="C-type lectin" evidence="19">
    <location>
        <begin position="195"/>
        <end position="294"/>
    </location>
</feature>
<keyword evidence="20" id="KW-1185">Reference proteome</keyword>
<dbReference type="KEGG" id="muo:115470251"/>
<dbReference type="InterPro" id="IPR016186">
    <property type="entry name" value="C-type_lectin-like/link_sf"/>
</dbReference>
<gene>
    <name evidence="21" type="primary">LOC115470251</name>
</gene>
<name>A0A6P7Y2Q9_9AMPH</name>
<dbReference type="Pfam" id="PF00059">
    <property type="entry name" value="Lectin_C"/>
    <property type="match status" value="1"/>
</dbReference>
<evidence type="ECO:0000256" key="13">
    <source>
        <dbReference type="ARBA" id="ARBA00023180"/>
    </source>
</evidence>
<dbReference type="Gene3D" id="3.10.100.10">
    <property type="entry name" value="Mannose-Binding Protein A, subunit A"/>
    <property type="match status" value="1"/>
</dbReference>
<keyword evidence="9" id="KW-0430">Lectin</keyword>
<dbReference type="AlphaFoldDB" id="A0A6P7Y2Q9"/>
<dbReference type="InterPro" id="IPR001304">
    <property type="entry name" value="C-type_lectin-like"/>
</dbReference>
<evidence type="ECO:0000256" key="1">
    <source>
        <dbReference type="ARBA" id="ARBA00004364"/>
    </source>
</evidence>